<gene>
    <name evidence="1" type="ORF">B2A_11634</name>
</gene>
<dbReference type="SMART" id="SM00028">
    <property type="entry name" value="TPR"/>
    <property type="match status" value="3"/>
</dbReference>
<reference evidence="1" key="2">
    <citation type="journal article" date="2014" name="ISME J.">
        <title>Microbial stratification in low pH oxic and suboxic macroscopic growths along an acid mine drainage.</title>
        <authorList>
            <person name="Mendez-Garcia C."/>
            <person name="Mesa V."/>
            <person name="Sprenger R.R."/>
            <person name="Richter M."/>
            <person name="Diez M.S."/>
            <person name="Solano J."/>
            <person name="Bargiela R."/>
            <person name="Golyshina O.V."/>
            <person name="Manteca A."/>
            <person name="Ramos J.L."/>
            <person name="Gallego J.R."/>
            <person name="Llorente I."/>
            <person name="Martins Dos Santos V.A."/>
            <person name="Jensen O.N."/>
            <person name="Pelaez A.I."/>
            <person name="Sanchez J."/>
            <person name="Ferrer M."/>
        </authorList>
    </citation>
    <scope>NUCLEOTIDE SEQUENCE</scope>
</reference>
<accession>T1AB06</accession>
<dbReference type="PROSITE" id="PS50005">
    <property type="entry name" value="TPR"/>
    <property type="match status" value="1"/>
</dbReference>
<dbReference type="InterPro" id="IPR019734">
    <property type="entry name" value="TPR_rpt"/>
</dbReference>
<organism evidence="1">
    <name type="scientific">mine drainage metagenome</name>
    <dbReference type="NCBI Taxonomy" id="410659"/>
    <lineage>
        <taxon>unclassified sequences</taxon>
        <taxon>metagenomes</taxon>
        <taxon>ecological metagenomes</taxon>
    </lineage>
</organism>
<feature type="non-terminal residue" evidence="1">
    <location>
        <position position="189"/>
    </location>
</feature>
<reference evidence="1" key="1">
    <citation type="submission" date="2013-08" db="EMBL/GenBank/DDBJ databases">
        <authorList>
            <person name="Mendez C."/>
            <person name="Richter M."/>
            <person name="Ferrer M."/>
            <person name="Sanchez J."/>
        </authorList>
    </citation>
    <scope>NUCLEOTIDE SEQUENCE</scope>
</reference>
<sequence length="189" mass="20605">NPKDALSDLQNAKTNSVPAERWATPLGRALLVTQQYDKLLETLSPDKAFEPKVKARVNVLRGDAYRGLKQFDQARQSYQAALTLDPRDPAALVGLAKLAAIASDPGSAGHYVQQALSAAPDNPQAWVAKGDLAFDGGNFAGAEADYQKVLGFKNPDWLPQERFYALARLVDAQVQQNQYDKALVQHSDT</sequence>
<name>T1AB06_9ZZZZ</name>
<protein>
    <submittedName>
        <fullName evidence="1">TPR repeat containing protein</fullName>
    </submittedName>
</protein>
<evidence type="ECO:0000313" key="1">
    <source>
        <dbReference type="EMBL" id="EQD38064.1"/>
    </source>
</evidence>
<dbReference type="EMBL" id="AUZZ01008404">
    <property type="protein sequence ID" value="EQD38064.1"/>
    <property type="molecule type" value="Genomic_DNA"/>
</dbReference>
<proteinExistence type="predicted"/>
<dbReference type="Pfam" id="PF13414">
    <property type="entry name" value="TPR_11"/>
    <property type="match status" value="1"/>
</dbReference>
<dbReference type="SUPFAM" id="SSF48452">
    <property type="entry name" value="TPR-like"/>
    <property type="match status" value="1"/>
</dbReference>
<feature type="non-terminal residue" evidence="1">
    <location>
        <position position="1"/>
    </location>
</feature>
<dbReference type="InterPro" id="IPR011990">
    <property type="entry name" value="TPR-like_helical_dom_sf"/>
</dbReference>
<dbReference type="PANTHER" id="PTHR12558:SF13">
    <property type="entry name" value="CELL DIVISION CYCLE PROTEIN 27 HOMOLOG"/>
    <property type="match status" value="1"/>
</dbReference>
<dbReference type="Gene3D" id="1.25.40.10">
    <property type="entry name" value="Tetratricopeptide repeat domain"/>
    <property type="match status" value="1"/>
</dbReference>
<dbReference type="Pfam" id="PF13432">
    <property type="entry name" value="TPR_16"/>
    <property type="match status" value="1"/>
</dbReference>
<comment type="caution">
    <text evidence="1">The sequence shown here is derived from an EMBL/GenBank/DDBJ whole genome shotgun (WGS) entry which is preliminary data.</text>
</comment>
<dbReference type="PANTHER" id="PTHR12558">
    <property type="entry name" value="CELL DIVISION CYCLE 16,23,27"/>
    <property type="match status" value="1"/>
</dbReference>
<dbReference type="AlphaFoldDB" id="T1AB06"/>